<proteinExistence type="predicted"/>
<feature type="region of interest" description="Disordered" evidence="1">
    <location>
        <begin position="42"/>
        <end position="108"/>
    </location>
</feature>
<protein>
    <submittedName>
        <fullName evidence="2">Uncharacterized protein</fullName>
    </submittedName>
</protein>
<feature type="compositionally biased region" description="Basic residues" evidence="1">
    <location>
        <begin position="90"/>
        <end position="100"/>
    </location>
</feature>
<evidence type="ECO:0000256" key="1">
    <source>
        <dbReference type="SAM" id="MobiDB-lite"/>
    </source>
</evidence>
<organism evidence="2 3">
    <name type="scientific">Pristionchus mayeri</name>
    <dbReference type="NCBI Taxonomy" id="1317129"/>
    <lineage>
        <taxon>Eukaryota</taxon>
        <taxon>Metazoa</taxon>
        <taxon>Ecdysozoa</taxon>
        <taxon>Nematoda</taxon>
        <taxon>Chromadorea</taxon>
        <taxon>Rhabditida</taxon>
        <taxon>Rhabditina</taxon>
        <taxon>Diplogasteromorpha</taxon>
        <taxon>Diplogasteroidea</taxon>
        <taxon>Neodiplogasteridae</taxon>
        <taxon>Pristionchus</taxon>
    </lineage>
</organism>
<comment type="caution">
    <text evidence="2">The sequence shown here is derived from an EMBL/GenBank/DDBJ whole genome shotgun (WGS) entry which is preliminary data.</text>
</comment>
<gene>
    <name evidence="2" type="ORF">PMAYCL1PPCAC_24361</name>
</gene>
<dbReference type="Proteomes" id="UP001328107">
    <property type="component" value="Unassembled WGS sequence"/>
</dbReference>
<evidence type="ECO:0000313" key="2">
    <source>
        <dbReference type="EMBL" id="GMR54166.1"/>
    </source>
</evidence>
<accession>A0AAN5I8G8</accession>
<keyword evidence="3" id="KW-1185">Reference proteome</keyword>
<sequence length="108" mass="12134">MEATRATKINRCAKFMVECKQFSCSERKASYLPGTVWSYADTQQVPNSRQGHPVQGPAQDAEEIQGRSGPRLRGQGGSGEETTGQDHLRPRPQRSSRNWRRSGDCREI</sequence>
<reference evidence="3" key="1">
    <citation type="submission" date="2022-10" db="EMBL/GenBank/DDBJ databases">
        <title>Genome assembly of Pristionchus species.</title>
        <authorList>
            <person name="Yoshida K."/>
            <person name="Sommer R.J."/>
        </authorList>
    </citation>
    <scope>NUCLEOTIDE SEQUENCE [LARGE SCALE GENOMIC DNA]</scope>
    <source>
        <strain evidence="3">RS5460</strain>
    </source>
</reference>
<name>A0AAN5I8G8_9BILA</name>
<evidence type="ECO:0000313" key="3">
    <source>
        <dbReference type="Proteomes" id="UP001328107"/>
    </source>
</evidence>
<dbReference type="AlphaFoldDB" id="A0AAN5I8G8"/>
<dbReference type="EMBL" id="BTRK01000005">
    <property type="protein sequence ID" value="GMR54166.1"/>
    <property type="molecule type" value="Genomic_DNA"/>
</dbReference>